<keyword evidence="10" id="KW-1207">Sterol metabolism</keyword>
<dbReference type="GO" id="GO:0047750">
    <property type="term" value="F:cholestenol delta-isomerase activity"/>
    <property type="evidence" value="ECO:0007669"/>
    <property type="project" value="InterPro"/>
</dbReference>
<dbReference type="GO" id="GO:0016020">
    <property type="term" value="C:membrane"/>
    <property type="evidence" value="ECO:0007669"/>
    <property type="project" value="UniProtKB-SubCell"/>
</dbReference>
<dbReference type="AlphaFoldDB" id="A0A8H4ZZ24"/>
<feature type="transmembrane region" description="Helical" evidence="14">
    <location>
        <begin position="124"/>
        <end position="148"/>
    </location>
</feature>
<dbReference type="GO" id="GO:0004769">
    <property type="term" value="F:steroid Delta-isomerase activity"/>
    <property type="evidence" value="ECO:0007669"/>
    <property type="project" value="TreeGrafter"/>
</dbReference>
<dbReference type="InterPro" id="IPR033118">
    <property type="entry name" value="EXPERA"/>
</dbReference>
<keyword evidence="11" id="KW-0753">Steroid metabolism</keyword>
<evidence type="ECO:0000256" key="2">
    <source>
        <dbReference type="ARBA" id="ARBA00008337"/>
    </source>
</evidence>
<name>A0A8H4ZZ24_FUSOX</name>
<proteinExistence type="inferred from homology"/>
<dbReference type="InterPro" id="IPR007905">
    <property type="entry name" value="EBP"/>
</dbReference>
<feature type="transmembrane region" description="Helical" evidence="14">
    <location>
        <begin position="38"/>
        <end position="58"/>
    </location>
</feature>
<feature type="transmembrane region" description="Helical" evidence="14">
    <location>
        <begin position="221"/>
        <end position="241"/>
    </location>
</feature>
<evidence type="ECO:0000256" key="7">
    <source>
        <dbReference type="ARBA" id="ARBA00023011"/>
    </source>
</evidence>
<reference evidence="16" key="1">
    <citation type="submission" date="2020-02" db="EMBL/GenBank/DDBJ databases">
        <title>Identification and distribution of gene clusters putatively required for synthesis of sphingolipid metabolism inhibitors in phylogenetically diverse species of the filamentous fungus Fusarium.</title>
        <authorList>
            <person name="Kim H.-S."/>
            <person name="Busman M."/>
            <person name="Brown D.W."/>
            <person name="Divon H."/>
            <person name="Uhlig S."/>
            <person name="Proctor R.H."/>
        </authorList>
    </citation>
    <scope>NUCLEOTIDE SEQUENCE [LARGE SCALE GENOMIC DNA]</scope>
    <source>
        <strain evidence="16">NRRL 39464</strain>
    </source>
</reference>
<evidence type="ECO:0000256" key="11">
    <source>
        <dbReference type="ARBA" id="ARBA00023221"/>
    </source>
</evidence>
<evidence type="ECO:0000256" key="13">
    <source>
        <dbReference type="PROSITE-ProRule" id="PRU01087"/>
    </source>
</evidence>
<comment type="caution">
    <text evidence="16">The sequence shown here is derived from an EMBL/GenBank/DDBJ whole genome shotgun (WGS) entry which is preliminary data.</text>
</comment>
<dbReference type="Pfam" id="PF05241">
    <property type="entry name" value="EBP"/>
    <property type="match status" value="1"/>
</dbReference>
<keyword evidence="9 13" id="KW-0472">Membrane</keyword>
<dbReference type="EMBL" id="JAAFOW010003137">
    <property type="protein sequence ID" value="KAF5255506.1"/>
    <property type="molecule type" value="Genomic_DNA"/>
</dbReference>
<evidence type="ECO:0000256" key="6">
    <source>
        <dbReference type="ARBA" id="ARBA00022989"/>
    </source>
</evidence>
<dbReference type="GO" id="GO:0016126">
    <property type="term" value="P:sterol biosynthetic process"/>
    <property type="evidence" value="ECO:0007669"/>
    <property type="project" value="UniProtKB-KW"/>
</dbReference>
<evidence type="ECO:0000313" key="16">
    <source>
        <dbReference type="EMBL" id="KAF5255506.1"/>
    </source>
</evidence>
<feature type="domain" description="EXPERA" evidence="15">
    <location>
        <begin position="68"/>
        <end position="214"/>
    </location>
</feature>
<evidence type="ECO:0000256" key="5">
    <source>
        <dbReference type="ARBA" id="ARBA00022955"/>
    </source>
</evidence>
<evidence type="ECO:0000256" key="1">
    <source>
        <dbReference type="ARBA" id="ARBA00004141"/>
    </source>
</evidence>
<evidence type="ECO:0000256" key="9">
    <source>
        <dbReference type="ARBA" id="ARBA00023136"/>
    </source>
</evidence>
<feature type="transmembrane region" description="Helical" evidence="14">
    <location>
        <begin position="193"/>
        <end position="209"/>
    </location>
</feature>
<organism evidence="16 17">
    <name type="scientific">Fusarium oxysporum</name>
    <name type="common">Fusarium vascular wilt</name>
    <dbReference type="NCBI Taxonomy" id="5507"/>
    <lineage>
        <taxon>Eukaryota</taxon>
        <taxon>Fungi</taxon>
        <taxon>Dikarya</taxon>
        <taxon>Ascomycota</taxon>
        <taxon>Pezizomycotina</taxon>
        <taxon>Sordariomycetes</taxon>
        <taxon>Hypocreomycetidae</taxon>
        <taxon>Hypocreales</taxon>
        <taxon>Nectriaceae</taxon>
        <taxon>Fusarium</taxon>
        <taxon>Fusarium oxysporum species complex</taxon>
    </lineage>
</organism>
<sequence>MDTLIESVNATAKIPLHPFWPLNAALPQYAANTLSSRALVASFVVGASAILGVTLSLIQQSRRKPSKTEIFMTLWFALCGCIHLFFEGYYVVNFVDIPNRQFLFAQLWKEYSLSDSRYLTQDSFLVPMEAITAFLWGPMSFFCAWSIVKQHPLRHPIQLIISVGQLYGDLLYFGTCYFNEIVHSIVYCRPEQFYFYMYYVFCNAIWIVVPTSKLPSFARPLLNPLLPTATFTFTLIIPFLLKLIRIYTPPLILGLFSRIIKISIPLYLFLNMPMRPLNILPVTHKLLLLCPANLAPSSPAPRASVIELGNLNLLPICVFRNVVAFLSPFYGLLCATLEKCSLEITLDSLPEKSKQAM</sequence>
<keyword evidence="12" id="KW-0413">Isomerase</keyword>
<comment type="similarity">
    <text evidence="2">Belongs to the EBP family.</text>
</comment>
<dbReference type="PROSITE" id="PS51751">
    <property type="entry name" value="EXPERA"/>
    <property type="match status" value="1"/>
</dbReference>
<feature type="transmembrane region" description="Helical" evidence="14">
    <location>
        <begin position="70"/>
        <end position="92"/>
    </location>
</feature>
<dbReference type="GO" id="GO:0005783">
    <property type="term" value="C:endoplasmic reticulum"/>
    <property type="evidence" value="ECO:0007669"/>
    <property type="project" value="TreeGrafter"/>
</dbReference>
<keyword evidence="3" id="KW-0444">Lipid biosynthesis</keyword>
<evidence type="ECO:0000256" key="8">
    <source>
        <dbReference type="ARBA" id="ARBA00023098"/>
    </source>
</evidence>
<dbReference type="PANTHER" id="PTHR14207">
    <property type="entry name" value="STEROL ISOMERASE"/>
    <property type="match status" value="1"/>
</dbReference>
<dbReference type="Proteomes" id="UP000558688">
    <property type="component" value="Unassembled WGS sequence"/>
</dbReference>
<evidence type="ECO:0000256" key="14">
    <source>
        <dbReference type="SAM" id="Phobius"/>
    </source>
</evidence>
<comment type="subcellular location">
    <subcellularLocation>
        <location evidence="1">Membrane</location>
        <topology evidence="1">Multi-pass membrane protein</topology>
    </subcellularLocation>
</comment>
<dbReference type="GO" id="GO:0000247">
    <property type="term" value="F:C-8 sterol isomerase activity"/>
    <property type="evidence" value="ECO:0007669"/>
    <property type="project" value="TreeGrafter"/>
</dbReference>
<accession>A0A8H4ZZ24</accession>
<gene>
    <name evidence="16" type="ORF">FOXYS1_14078</name>
</gene>
<dbReference type="PANTHER" id="PTHR14207:SF0">
    <property type="entry name" value="3-BETA-HYDROXYSTEROID-DELTA(8),DELTA(7)-ISOMERASE"/>
    <property type="match status" value="1"/>
</dbReference>
<evidence type="ECO:0000256" key="10">
    <source>
        <dbReference type="ARBA" id="ARBA00023166"/>
    </source>
</evidence>
<keyword evidence="8" id="KW-0443">Lipid metabolism</keyword>
<keyword evidence="5" id="KW-0752">Steroid biosynthesis</keyword>
<evidence type="ECO:0000256" key="3">
    <source>
        <dbReference type="ARBA" id="ARBA00022516"/>
    </source>
</evidence>
<evidence type="ECO:0000256" key="4">
    <source>
        <dbReference type="ARBA" id="ARBA00022692"/>
    </source>
</evidence>
<evidence type="ECO:0000313" key="17">
    <source>
        <dbReference type="Proteomes" id="UP000558688"/>
    </source>
</evidence>
<feature type="transmembrane region" description="Helical" evidence="14">
    <location>
        <begin position="247"/>
        <end position="270"/>
    </location>
</feature>
<protein>
    <recommendedName>
        <fullName evidence="15">EXPERA domain-containing protein</fullName>
    </recommendedName>
</protein>
<keyword evidence="7" id="KW-0756">Sterol biosynthesis</keyword>
<evidence type="ECO:0000256" key="12">
    <source>
        <dbReference type="ARBA" id="ARBA00023235"/>
    </source>
</evidence>
<keyword evidence="6 13" id="KW-1133">Transmembrane helix</keyword>
<evidence type="ECO:0000259" key="15">
    <source>
        <dbReference type="PROSITE" id="PS51751"/>
    </source>
</evidence>
<keyword evidence="4 13" id="KW-0812">Transmembrane</keyword>